<accession>A0A1H7AJ09</accession>
<evidence type="ECO:0000313" key="5">
    <source>
        <dbReference type="Proteomes" id="UP000199223"/>
    </source>
</evidence>
<dbReference type="InterPro" id="IPR050922">
    <property type="entry name" value="LytR/CpsA/Psr_CW_biosynth"/>
</dbReference>
<proteinExistence type="inferred from homology"/>
<feature type="compositionally biased region" description="Pro residues" evidence="2">
    <location>
        <begin position="214"/>
        <end position="224"/>
    </location>
</feature>
<comment type="similarity">
    <text evidence="1">Belongs to the LytR/CpsA/Psr (LCP) family.</text>
</comment>
<evidence type="ECO:0000313" key="4">
    <source>
        <dbReference type="EMBL" id="SEJ65579.1"/>
    </source>
</evidence>
<dbReference type="PANTHER" id="PTHR33392">
    <property type="entry name" value="POLYISOPRENYL-TEICHOIC ACID--PEPTIDOGLYCAN TEICHOIC ACID TRANSFERASE TAGU"/>
    <property type="match status" value="1"/>
</dbReference>
<feature type="compositionally biased region" description="Low complexity" evidence="2">
    <location>
        <begin position="170"/>
        <end position="185"/>
    </location>
</feature>
<feature type="compositionally biased region" description="Pro residues" evidence="2">
    <location>
        <begin position="87"/>
        <end position="115"/>
    </location>
</feature>
<reference evidence="5" key="1">
    <citation type="submission" date="2016-10" db="EMBL/GenBank/DDBJ databases">
        <authorList>
            <person name="Varghese N."/>
            <person name="Submissions S."/>
        </authorList>
    </citation>
    <scope>NUCLEOTIDE SEQUENCE [LARGE SCALE GENOMIC DNA]</scope>
    <source>
        <strain evidence="5">CGMCC 1.10218</strain>
    </source>
</reference>
<dbReference type="STRING" id="856736.SAMN04488058_11333"/>
<feature type="compositionally biased region" description="Low complexity" evidence="2">
    <location>
        <begin position="116"/>
        <end position="130"/>
    </location>
</feature>
<dbReference type="PANTHER" id="PTHR33392:SF6">
    <property type="entry name" value="POLYISOPRENYL-TEICHOIC ACID--PEPTIDOGLYCAN TEICHOIC ACID TRANSFERASE TAGU"/>
    <property type="match status" value="1"/>
</dbReference>
<dbReference type="NCBIfam" id="TIGR00350">
    <property type="entry name" value="lytR_cpsA_psr"/>
    <property type="match status" value="1"/>
</dbReference>
<feature type="region of interest" description="Disordered" evidence="2">
    <location>
        <begin position="46"/>
        <end position="232"/>
    </location>
</feature>
<dbReference type="EMBL" id="FNZA01000013">
    <property type="protein sequence ID" value="SEJ65579.1"/>
    <property type="molecule type" value="Genomic_DNA"/>
</dbReference>
<evidence type="ECO:0000259" key="3">
    <source>
        <dbReference type="Pfam" id="PF03816"/>
    </source>
</evidence>
<gene>
    <name evidence="4" type="ORF">SAMN04488058_11333</name>
</gene>
<feature type="domain" description="Cell envelope-related transcriptional attenuator" evidence="3">
    <location>
        <begin position="276"/>
        <end position="417"/>
    </location>
</feature>
<dbReference type="Pfam" id="PF03816">
    <property type="entry name" value="LytR_cpsA_psr"/>
    <property type="match status" value="1"/>
</dbReference>
<name>A0A1H7AJ09_9DEIO</name>
<dbReference type="InterPro" id="IPR004474">
    <property type="entry name" value="LytR_CpsA_psr"/>
</dbReference>
<sequence length="499" mass="54198">MRRRFILVAVVLLASLAGWFAYRSQHQVRQAWQQIYHELGGGRVPDPQGVLDDPLFQALPPPEKPVSLGRYTPATPPKPVASAPVSEPQPAPQPVPKPASVPAPPTPNPPAPRSPAVPARQEAPTTAPAEVSPPPAAAPTPQVAPKPPSPQPPKPRVPVATPAPSPAPAEAPMATKSAEAVKQQPPAQPPASPAPRPAPVPVSKPAEVTRPEPRAPAPPKPPRAAPVAVAAPRAPAPVRRPAAVTGKFKFIDRVVSSHRLHILVMGNDQESLRQGRADVLMVLTFDPVGQKLIFLNIPRDTRVFLPGRGWVKINSGYAYGGPELQITMVERFLGIPMDKYIEISQGGFKAAIDAVGGVEVRPRFAFTVNDRYEFPLGPQRLDGTMALIYSTMRKQDPEGDLGRNRRQQEVLRSLLTEFGQLEPLDLGPLMTSLLGELATNMRTDLTPAELLALRRHHAYVIDEQTTERVQGKGGTIGRTWFYSVPDRERQRLHLLLRDQ</sequence>
<dbReference type="AlphaFoldDB" id="A0A1H7AJ09"/>
<evidence type="ECO:0000256" key="1">
    <source>
        <dbReference type="ARBA" id="ARBA00006068"/>
    </source>
</evidence>
<feature type="compositionally biased region" description="Pro residues" evidence="2">
    <location>
        <begin position="131"/>
        <end position="169"/>
    </location>
</feature>
<dbReference type="Gene3D" id="3.40.630.190">
    <property type="entry name" value="LCP protein"/>
    <property type="match status" value="1"/>
</dbReference>
<feature type="compositionally biased region" description="Pro residues" evidence="2">
    <location>
        <begin position="186"/>
        <end position="202"/>
    </location>
</feature>
<dbReference type="PRINTS" id="PR01217">
    <property type="entry name" value="PRICHEXTENSN"/>
</dbReference>
<dbReference type="Proteomes" id="UP000199223">
    <property type="component" value="Unassembled WGS sequence"/>
</dbReference>
<protein>
    <submittedName>
        <fullName evidence="4">Transcriptional attenuator, LytR family</fullName>
    </submittedName>
</protein>
<keyword evidence="5" id="KW-1185">Reference proteome</keyword>
<dbReference type="OrthoDB" id="27330at2"/>
<evidence type="ECO:0000256" key="2">
    <source>
        <dbReference type="SAM" id="MobiDB-lite"/>
    </source>
</evidence>
<organism evidence="4 5">
    <name type="scientific">Deinococcus reticulitermitis</name>
    <dbReference type="NCBI Taxonomy" id="856736"/>
    <lineage>
        <taxon>Bacteria</taxon>
        <taxon>Thermotogati</taxon>
        <taxon>Deinococcota</taxon>
        <taxon>Deinococci</taxon>
        <taxon>Deinococcales</taxon>
        <taxon>Deinococcaceae</taxon>
        <taxon>Deinococcus</taxon>
    </lineage>
</organism>